<gene>
    <name evidence="1" type="ORF">SLEP1_g4052</name>
</gene>
<sequence>MRGSRKYTSRVHVEDICQALKASIDMPSSRYGLIVTFAWLHFSFRCKKQWSLYTN</sequence>
<reference evidence="1 2" key="1">
    <citation type="journal article" date="2021" name="Commun. Biol.">
        <title>The genome of Shorea leprosula (Dipterocarpaceae) highlights the ecological relevance of drought in aseasonal tropical rainforests.</title>
        <authorList>
            <person name="Ng K.K.S."/>
            <person name="Kobayashi M.J."/>
            <person name="Fawcett J.A."/>
            <person name="Hatakeyama M."/>
            <person name="Paape T."/>
            <person name="Ng C.H."/>
            <person name="Ang C.C."/>
            <person name="Tnah L.H."/>
            <person name="Lee C.T."/>
            <person name="Nishiyama T."/>
            <person name="Sese J."/>
            <person name="O'Brien M.J."/>
            <person name="Copetti D."/>
            <person name="Mohd Noor M.I."/>
            <person name="Ong R.C."/>
            <person name="Putra M."/>
            <person name="Sireger I.Z."/>
            <person name="Indrioko S."/>
            <person name="Kosugi Y."/>
            <person name="Izuno A."/>
            <person name="Isagi Y."/>
            <person name="Lee S.L."/>
            <person name="Shimizu K.K."/>
        </authorList>
    </citation>
    <scope>NUCLEOTIDE SEQUENCE [LARGE SCALE GENOMIC DNA]</scope>
    <source>
        <strain evidence="1">214</strain>
    </source>
</reference>
<evidence type="ECO:0000313" key="1">
    <source>
        <dbReference type="EMBL" id="GKU89990.1"/>
    </source>
</evidence>
<dbReference type="EMBL" id="BPVZ01000004">
    <property type="protein sequence ID" value="GKU89990.1"/>
    <property type="molecule type" value="Genomic_DNA"/>
</dbReference>
<proteinExistence type="predicted"/>
<dbReference type="AlphaFoldDB" id="A0AAV5HTF8"/>
<protein>
    <submittedName>
        <fullName evidence="1">Uncharacterized protein</fullName>
    </submittedName>
</protein>
<accession>A0AAV5HTF8</accession>
<name>A0AAV5HTF8_9ROSI</name>
<dbReference type="Proteomes" id="UP001054252">
    <property type="component" value="Unassembled WGS sequence"/>
</dbReference>
<keyword evidence="2" id="KW-1185">Reference proteome</keyword>
<comment type="caution">
    <text evidence="1">The sequence shown here is derived from an EMBL/GenBank/DDBJ whole genome shotgun (WGS) entry which is preliminary data.</text>
</comment>
<organism evidence="1 2">
    <name type="scientific">Rubroshorea leprosula</name>
    <dbReference type="NCBI Taxonomy" id="152421"/>
    <lineage>
        <taxon>Eukaryota</taxon>
        <taxon>Viridiplantae</taxon>
        <taxon>Streptophyta</taxon>
        <taxon>Embryophyta</taxon>
        <taxon>Tracheophyta</taxon>
        <taxon>Spermatophyta</taxon>
        <taxon>Magnoliopsida</taxon>
        <taxon>eudicotyledons</taxon>
        <taxon>Gunneridae</taxon>
        <taxon>Pentapetalae</taxon>
        <taxon>rosids</taxon>
        <taxon>malvids</taxon>
        <taxon>Malvales</taxon>
        <taxon>Dipterocarpaceae</taxon>
        <taxon>Rubroshorea</taxon>
    </lineage>
</organism>
<evidence type="ECO:0000313" key="2">
    <source>
        <dbReference type="Proteomes" id="UP001054252"/>
    </source>
</evidence>